<gene>
    <name evidence="2" type="ORF">COM45_00855</name>
</gene>
<protein>
    <recommendedName>
        <fullName evidence="1">B3/B4 tRNA-binding domain-containing protein</fullName>
    </recommendedName>
</protein>
<evidence type="ECO:0000259" key="1">
    <source>
        <dbReference type="SMART" id="SM00873"/>
    </source>
</evidence>
<dbReference type="GO" id="GO:0003723">
    <property type="term" value="F:RNA binding"/>
    <property type="evidence" value="ECO:0007669"/>
    <property type="project" value="InterPro"/>
</dbReference>
<dbReference type="PANTHER" id="PTHR39209">
    <property type="match status" value="1"/>
</dbReference>
<dbReference type="AlphaFoldDB" id="A0A2A4APA8"/>
<sequence length="250" mass="27743">MSNHSSKKIRSTGELIEFLADASISPEVAALRPDYRALLIAVDGITPAPSDAHSEQLLRNAEDVARTRLGKCAVTDFPHIAAWRKAYQGFGAKPSRTHNSTEALMRRAEKGLPRINRLTDIYNSLSVTYEIPFGGEDLNAYVSAPQLVRATGAENFATMDKGKPVTEHPEPGEVVWLDANGVTCRRWNWRQCTRTALHDDTTAALFILDALEPVDDVELRAVGENLIEELREYSSELVVAMRILRAEDND</sequence>
<accession>A0A2A4APA8</accession>
<dbReference type="InterPro" id="IPR005146">
    <property type="entry name" value="B3/B4_tRNA-bd"/>
</dbReference>
<evidence type="ECO:0000313" key="3">
    <source>
        <dbReference type="Proteomes" id="UP000218690"/>
    </source>
</evidence>
<comment type="caution">
    <text evidence="2">The sequence shown here is derived from an EMBL/GenBank/DDBJ whole genome shotgun (WGS) entry which is preliminary data.</text>
</comment>
<dbReference type="Pfam" id="PF03483">
    <property type="entry name" value="B3_4"/>
    <property type="match status" value="1"/>
</dbReference>
<dbReference type="GO" id="GO:0004826">
    <property type="term" value="F:phenylalanine-tRNA ligase activity"/>
    <property type="evidence" value="ECO:0007669"/>
    <property type="project" value="InterPro"/>
</dbReference>
<dbReference type="SUPFAM" id="SSF56037">
    <property type="entry name" value="PheT/TilS domain"/>
    <property type="match status" value="1"/>
</dbReference>
<dbReference type="InterPro" id="IPR020825">
    <property type="entry name" value="Phe-tRNA_synthase-like_B3/B4"/>
</dbReference>
<name>A0A2A4APA8_9CORY</name>
<dbReference type="SMART" id="SM00873">
    <property type="entry name" value="B3_4"/>
    <property type="match status" value="1"/>
</dbReference>
<dbReference type="Proteomes" id="UP000218690">
    <property type="component" value="Unassembled WGS sequence"/>
</dbReference>
<dbReference type="EMBL" id="NWBP01000001">
    <property type="protein sequence ID" value="PCC83998.1"/>
    <property type="molecule type" value="Genomic_DNA"/>
</dbReference>
<evidence type="ECO:0000313" key="2">
    <source>
        <dbReference type="EMBL" id="PCC83998.1"/>
    </source>
</evidence>
<dbReference type="Gene3D" id="3.50.40.10">
    <property type="entry name" value="Phenylalanyl-trna Synthetase, Chain B, domain 3"/>
    <property type="match status" value="1"/>
</dbReference>
<organism evidence="2 3">
    <name type="scientific">Corynebacterium accolens</name>
    <dbReference type="NCBI Taxonomy" id="38284"/>
    <lineage>
        <taxon>Bacteria</taxon>
        <taxon>Bacillati</taxon>
        <taxon>Actinomycetota</taxon>
        <taxon>Actinomycetes</taxon>
        <taxon>Mycobacteriales</taxon>
        <taxon>Corynebacteriaceae</taxon>
        <taxon>Corynebacterium</taxon>
    </lineage>
</organism>
<feature type="domain" description="B3/B4 tRNA-binding" evidence="1">
    <location>
        <begin position="81"/>
        <end position="235"/>
    </location>
</feature>
<reference evidence="2 3" key="1">
    <citation type="submission" date="2017-09" db="EMBL/GenBank/DDBJ databases">
        <title>Draft Genome Sequence of Corynebacterium accolens AH4003.</title>
        <authorList>
            <person name="Chen Y."/>
            <person name="Oosthuysen W.F."/>
            <person name="Kelley S."/>
            <person name="Horswill A."/>
        </authorList>
    </citation>
    <scope>NUCLEOTIDE SEQUENCE [LARGE SCALE GENOMIC DNA]</scope>
    <source>
        <strain evidence="2 3">AH4003</strain>
    </source>
</reference>
<dbReference type="PANTHER" id="PTHR39209:SF2">
    <property type="entry name" value="CYTOPLASMIC PROTEIN"/>
    <property type="match status" value="1"/>
</dbReference>
<proteinExistence type="predicted"/>